<gene>
    <name evidence="1" type="ORF">L3Q82_023346</name>
</gene>
<evidence type="ECO:0000313" key="1">
    <source>
        <dbReference type="EMBL" id="KAI3372902.1"/>
    </source>
</evidence>
<keyword evidence="2" id="KW-1185">Reference proteome</keyword>
<reference evidence="1" key="1">
    <citation type="submission" date="2022-04" db="EMBL/GenBank/DDBJ databases">
        <title>Jade perch genome.</title>
        <authorList>
            <person name="Chao B."/>
        </authorList>
    </citation>
    <scope>NUCLEOTIDE SEQUENCE</scope>
    <source>
        <strain evidence="1">CB-2022</strain>
    </source>
</reference>
<dbReference type="EMBL" id="CM041535">
    <property type="protein sequence ID" value="KAI3372902.1"/>
    <property type="molecule type" value="Genomic_DNA"/>
</dbReference>
<accession>A0ACB8WYK1</accession>
<protein>
    <submittedName>
        <fullName evidence="1">Uncharacterized protein</fullName>
    </submittedName>
</protein>
<dbReference type="Proteomes" id="UP000831701">
    <property type="component" value="Chromosome 5"/>
</dbReference>
<feature type="non-terminal residue" evidence="1">
    <location>
        <position position="656"/>
    </location>
</feature>
<proteinExistence type="predicted"/>
<evidence type="ECO:0000313" key="2">
    <source>
        <dbReference type="Proteomes" id="UP000831701"/>
    </source>
</evidence>
<name>A0ACB8WYK1_9TELE</name>
<sequence>MGKDYYKTLGIPKGSNEEEIKKAYRRMALRFHPDKNKDANAEEKFKEIAEAYEVLSDPKKRVVYDQLGEEGTDTASNITAEDFGGPQPLKFEDRRQQLLGRSWQLHVPLHLPRRPPRHLCLLLRWLQPLRHVFWLQPQPQPLQRLLLPQRPRRGPGHGCVDEDDPFAHFGRQFGFPGGMNNGFPGEGRRRRGVPSERLGTGRKQQDPPVVHELKVSLEEIFHGCTKRMKITRRRLNPDGRSMRTEDKILNIVIKKGWKEGTKITFPKEGDETPENIPADIAFVLKDKGHVHFKRDGSNIIYNCKISLKEALCGCTVSIPTLENRIISLPCHDIIKPGTVKRLRGEGLPFPKNPSQRGDLIVEFSEMPVVGLGTWKSALGQVKQAVLAALDCGYRHIDCAAAYSNEQEVGEALSARVGPGKALRREEVFVTSKLWNTKHHPEDVEEACRTTLAHLGLSYLDLYLMHWPMAFQRGAELMPRRGDGSICYADTHYRDTWAAMESLMDKGLVKAIGLSNFNARQTDDIISMARYMPVVNQVECHPYLSQADLLCHCRSVAVCVTAYSPLGSGDRPWASPNEPSLLQDPRLAAIAKRYQKTPAQVILRWHVQRGVVCIPKSVTPSRIQQNLQVFDFSLSEDDMKLIESFNRNERLIVPAVE</sequence>
<comment type="caution">
    <text evidence="1">The sequence shown here is derived from an EMBL/GenBank/DDBJ whole genome shotgun (WGS) entry which is preliminary data.</text>
</comment>
<organism evidence="1 2">
    <name type="scientific">Scortum barcoo</name>
    <name type="common">barcoo grunter</name>
    <dbReference type="NCBI Taxonomy" id="214431"/>
    <lineage>
        <taxon>Eukaryota</taxon>
        <taxon>Metazoa</taxon>
        <taxon>Chordata</taxon>
        <taxon>Craniata</taxon>
        <taxon>Vertebrata</taxon>
        <taxon>Euteleostomi</taxon>
        <taxon>Actinopterygii</taxon>
        <taxon>Neopterygii</taxon>
        <taxon>Teleostei</taxon>
        <taxon>Neoteleostei</taxon>
        <taxon>Acanthomorphata</taxon>
        <taxon>Eupercaria</taxon>
        <taxon>Centrarchiformes</taxon>
        <taxon>Terapontoidei</taxon>
        <taxon>Terapontidae</taxon>
        <taxon>Scortum</taxon>
    </lineage>
</organism>